<accession>A0A0A9EH38</accession>
<protein>
    <submittedName>
        <fullName evidence="1">Uncharacterized protein</fullName>
    </submittedName>
</protein>
<dbReference type="EMBL" id="GBRH01199557">
    <property type="protein sequence ID" value="JAD98338.1"/>
    <property type="molecule type" value="Transcribed_RNA"/>
</dbReference>
<dbReference type="AlphaFoldDB" id="A0A0A9EH38"/>
<proteinExistence type="predicted"/>
<reference evidence="1" key="2">
    <citation type="journal article" date="2015" name="Data Brief">
        <title>Shoot transcriptome of the giant reed, Arundo donax.</title>
        <authorList>
            <person name="Barrero R.A."/>
            <person name="Guerrero F.D."/>
            <person name="Moolhuijzen P."/>
            <person name="Goolsby J.A."/>
            <person name="Tidwell J."/>
            <person name="Bellgard S.E."/>
            <person name="Bellgard M.I."/>
        </authorList>
    </citation>
    <scope>NUCLEOTIDE SEQUENCE</scope>
    <source>
        <tissue evidence="1">Shoot tissue taken approximately 20 cm above the soil surface</tissue>
    </source>
</reference>
<reference evidence="1" key="1">
    <citation type="submission" date="2014-09" db="EMBL/GenBank/DDBJ databases">
        <authorList>
            <person name="Magalhaes I.L.F."/>
            <person name="Oliveira U."/>
            <person name="Santos F.R."/>
            <person name="Vidigal T.H.D.A."/>
            <person name="Brescovit A.D."/>
            <person name="Santos A.J."/>
        </authorList>
    </citation>
    <scope>NUCLEOTIDE SEQUENCE</scope>
    <source>
        <tissue evidence="1">Shoot tissue taken approximately 20 cm above the soil surface</tissue>
    </source>
</reference>
<name>A0A0A9EH38_ARUDO</name>
<organism evidence="1">
    <name type="scientific">Arundo donax</name>
    <name type="common">Giant reed</name>
    <name type="synonym">Donax arundinaceus</name>
    <dbReference type="NCBI Taxonomy" id="35708"/>
    <lineage>
        <taxon>Eukaryota</taxon>
        <taxon>Viridiplantae</taxon>
        <taxon>Streptophyta</taxon>
        <taxon>Embryophyta</taxon>
        <taxon>Tracheophyta</taxon>
        <taxon>Spermatophyta</taxon>
        <taxon>Magnoliopsida</taxon>
        <taxon>Liliopsida</taxon>
        <taxon>Poales</taxon>
        <taxon>Poaceae</taxon>
        <taxon>PACMAD clade</taxon>
        <taxon>Arundinoideae</taxon>
        <taxon>Arundineae</taxon>
        <taxon>Arundo</taxon>
    </lineage>
</organism>
<sequence>MELTNSPEAFWQDPHGCEQ</sequence>
<evidence type="ECO:0000313" key="1">
    <source>
        <dbReference type="EMBL" id="JAD98338.1"/>
    </source>
</evidence>